<evidence type="ECO:0000256" key="3">
    <source>
        <dbReference type="ARBA" id="ARBA00022827"/>
    </source>
</evidence>
<reference evidence="7 8" key="1">
    <citation type="submission" date="2012-10" db="EMBL/GenBank/DDBJ databases">
        <authorList>
            <person name="Harkins D.M."/>
            <person name="Durkin A.S."/>
            <person name="Brinkac L.M."/>
            <person name="Selengut J.D."/>
            <person name="Sanka R."/>
            <person name="DePew J."/>
            <person name="Purushe J."/>
            <person name="Peacock S.J."/>
            <person name="Thaipadungpanit J."/>
            <person name="Wuthiekanun V.W."/>
            <person name="Day N.P."/>
            <person name="Vinetz J.M."/>
            <person name="Sutton G.G."/>
            <person name="Nelson W.C."/>
            <person name="Fouts D.E."/>
        </authorList>
    </citation>
    <scope>NUCLEOTIDE SEQUENCE [LARGE SCALE GENOMIC DNA]</scope>
    <source>
        <strain evidence="7 8">H1</strain>
    </source>
</reference>
<feature type="domain" description="FAD dependent oxidoreductase" evidence="6">
    <location>
        <begin position="2"/>
        <end position="357"/>
    </location>
</feature>
<proteinExistence type="inferred from homology"/>
<dbReference type="EMBL" id="AHMY02000059">
    <property type="protein sequence ID" value="EKO14207.1"/>
    <property type="molecule type" value="Genomic_DNA"/>
</dbReference>
<sequence length="365" mass="41879">MILVIGSGIVGSWVAYQLSKNTRADVYLCDSSENRGDGISGRNSGVLHSGIYYAEDSQKLKHCLRGYELSLEFFNQFNVPYSICGKIITTGVKEDSSIELQKKEKLDELYYKSVKYDIRDTYYIKNLTSKYPFLLGENAIHISKTGVVDVSLYLKILWRECENSGVTFIKGKRFLFQEEIPFFCDTQSGRMEEIEADCIVNAGGLHSDELIRQLKELKYEIRPNKGEYYRLRRELPFKKLVYPLPSYSSTALGVHYTFHLNGESYAGPNSNWAESKTDYKFQTSRDVFFNSLKKITNYYTEEDLTQGYVGLRPRLFFDNKPIADFVIKKYPENRPWIHLLGIESPGLTSSPSIGEEVSLLVKSLI</sequence>
<evidence type="ECO:0000313" key="8">
    <source>
        <dbReference type="Proteomes" id="UP000006253"/>
    </source>
</evidence>
<dbReference type="Gene3D" id="3.50.50.60">
    <property type="entry name" value="FAD/NAD(P)-binding domain"/>
    <property type="match status" value="1"/>
</dbReference>
<dbReference type="PANTHER" id="PTHR43104">
    <property type="entry name" value="L-2-HYDROXYGLUTARATE DEHYDROGENASE, MITOCHONDRIAL"/>
    <property type="match status" value="1"/>
</dbReference>
<evidence type="ECO:0000256" key="5">
    <source>
        <dbReference type="ARBA" id="ARBA00037941"/>
    </source>
</evidence>
<dbReference type="InterPro" id="IPR006076">
    <property type="entry name" value="FAD-dep_OxRdtase"/>
</dbReference>
<name>A0A0E2AZ83_9LEPT</name>
<keyword evidence="2" id="KW-0285">Flavoprotein</keyword>
<dbReference type="Proteomes" id="UP000006253">
    <property type="component" value="Unassembled WGS sequence"/>
</dbReference>
<organism evidence="7 8">
    <name type="scientific">Leptospira kirschneri str. H1</name>
    <dbReference type="NCBI Taxonomy" id="1049966"/>
    <lineage>
        <taxon>Bacteria</taxon>
        <taxon>Pseudomonadati</taxon>
        <taxon>Spirochaetota</taxon>
        <taxon>Spirochaetia</taxon>
        <taxon>Leptospirales</taxon>
        <taxon>Leptospiraceae</taxon>
        <taxon>Leptospira</taxon>
    </lineage>
</organism>
<dbReference type="InterPro" id="IPR036188">
    <property type="entry name" value="FAD/NAD-bd_sf"/>
</dbReference>
<evidence type="ECO:0000313" key="7">
    <source>
        <dbReference type="EMBL" id="EKO14207.1"/>
    </source>
</evidence>
<accession>A0A0E2AZ83</accession>
<evidence type="ECO:0000256" key="2">
    <source>
        <dbReference type="ARBA" id="ARBA00022630"/>
    </source>
</evidence>
<dbReference type="SUPFAM" id="SSF51905">
    <property type="entry name" value="FAD/NAD(P)-binding domain"/>
    <property type="match status" value="1"/>
</dbReference>
<dbReference type="Gene3D" id="3.30.9.10">
    <property type="entry name" value="D-Amino Acid Oxidase, subunit A, domain 2"/>
    <property type="match status" value="1"/>
</dbReference>
<comment type="cofactor">
    <cofactor evidence="1">
        <name>FAD</name>
        <dbReference type="ChEBI" id="CHEBI:57692"/>
    </cofactor>
</comment>
<evidence type="ECO:0000256" key="1">
    <source>
        <dbReference type="ARBA" id="ARBA00001974"/>
    </source>
</evidence>
<evidence type="ECO:0000256" key="4">
    <source>
        <dbReference type="ARBA" id="ARBA00023002"/>
    </source>
</evidence>
<dbReference type="Pfam" id="PF01266">
    <property type="entry name" value="DAO"/>
    <property type="match status" value="1"/>
</dbReference>
<comment type="caution">
    <text evidence="7">The sequence shown here is derived from an EMBL/GenBank/DDBJ whole genome shotgun (WGS) entry which is preliminary data.</text>
</comment>
<keyword evidence="4" id="KW-0560">Oxidoreductase</keyword>
<protein>
    <submittedName>
        <fullName evidence="7">FAD dependent oxidoreductase</fullName>
    </submittedName>
</protein>
<keyword evidence="3" id="KW-0274">FAD</keyword>
<comment type="similarity">
    <text evidence="5">Belongs to the L2HGDH family.</text>
</comment>
<gene>
    <name evidence="7" type="ORF">LEP1GSC081_2078</name>
</gene>
<evidence type="ECO:0000259" key="6">
    <source>
        <dbReference type="Pfam" id="PF01266"/>
    </source>
</evidence>
<dbReference type="GO" id="GO:0005737">
    <property type="term" value="C:cytoplasm"/>
    <property type="evidence" value="ECO:0007669"/>
    <property type="project" value="TreeGrafter"/>
</dbReference>
<dbReference type="RefSeq" id="WP_004766736.1">
    <property type="nucleotide sequence ID" value="NZ_AHMY02000059.1"/>
</dbReference>
<dbReference type="PANTHER" id="PTHR43104:SF2">
    <property type="entry name" value="L-2-HYDROXYGLUTARATE DEHYDROGENASE, MITOCHONDRIAL"/>
    <property type="match status" value="1"/>
</dbReference>
<dbReference type="GO" id="GO:0047545">
    <property type="term" value="F:(S)-2-hydroxyglutarate dehydrogenase activity"/>
    <property type="evidence" value="ECO:0007669"/>
    <property type="project" value="TreeGrafter"/>
</dbReference>
<dbReference type="AlphaFoldDB" id="A0A0E2AZ83"/>